<dbReference type="EnsemblMetazoa" id="GPPI029562-RA">
    <property type="protein sequence ID" value="GPPI029562-PA"/>
    <property type="gene ID" value="GPPI029562"/>
</dbReference>
<organism evidence="3 4">
    <name type="scientific">Glossina palpalis gambiensis</name>
    <dbReference type="NCBI Taxonomy" id="67801"/>
    <lineage>
        <taxon>Eukaryota</taxon>
        <taxon>Metazoa</taxon>
        <taxon>Ecdysozoa</taxon>
        <taxon>Arthropoda</taxon>
        <taxon>Hexapoda</taxon>
        <taxon>Insecta</taxon>
        <taxon>Pterygota</taxon>
        <taxon>Neoptera</taxon>
        <taxon>Endopterygota</taxon>
        <taxon>Diptera</taxon>
        <taxon>Brachycera</taxon>
        <taxon>Muscomorpha</taxon>
        <taxon>Hippoboscoidea</taxon>
        <taxon>Glossinidae</taxon>
        <taxon>Glossina</taxon>
    </lineage>
</organism>
<keyword evidence="2" id="KW-0812">Transmembrane</keyword>
<evidence type="ECO:0000313" key="4">
    <source>
        <dbReference type="Proteomes" id="UP000092460"/>
    </source>
</evidence>
<evidence type="ECO:0000256" key="2">
    <source>
        <dbReference type="SAM" id="Phobius"/>
    </source>
</evidence>
<dbReference type="EMBL" id="JXJN01013949">
    <property type="status" value="NOT_ANNOTATED_CDS"/>
    <property type="molecule type" value="Genomic_DNA"/>
</dbReference>
<keyword evidence="2" id="KW-0472">Membrane</keyword>
<keyword evidence="2" id="KW-1133">Transmembrane helix</keyword>
<evidence type="ECO:0000313" key="3">
    <source>
        <dbReference type="EnsemblMetazoa" id="GPPI029562-PA"/>
    </source>
</evidence>
<sequence>MHRHTVRLKTASTVGRHPVSGVNERSSSTGVAHTSDVAQRKINGKTKTSCQVEGLNFYNLGIKKDEKIELKMKFEVKVYFYDRKSILTYLRMLLLYTATILLIPRQYTKT</sequence>
<protein>
    <submittedName>
        <fullName evidence="3">Uncharacterized protein</fullName>
    </submittedName>
</protein>
<feature type="region of interest" description="Disordered" evidence="1">
    <location>
        <begin position="1"/>
        <end position="35"/>
    </location>
</feature>
<feature type="compositionally biased region" description="Polar residues" evidence="1">
    <location>
        <begin position="23"/>
        <end position="32"/>
    </location>
</feature>
<keyword evidence="4" id="KW-1185">Reference proteome</keyword>
<name>A0A1B0BGS4_9MUSC</name>
<accession>A0A1B0BGS4</accession>
<dbReference type="AlphaFoldDB" id="A0A1B0BGS4"/>
<dbReference type="VEuPathDB" id="VectorBase:GPPI029562"/>
<reference evidence="4" key="1">
    <citation type="submission" date="2015-01" db="EMBL/GenBank/DDBJ databases">
        <authorList>
            <person name="Aksoy S."/>
            <person name="Warren W."/>
            <person name="Wilson R.K."/>
        </authorList>
    </citation>
    <scope>NUCLEOTIDE SEQUENCE [LARGE SCALE GENOMIC DNA]</scope>
    <source>
        <strain evidence="4">IAEA</strain>
    </source>
</reference>
<evidence type="ECO:0000256" key="1">
    <source>
        <dbReference type="SAM" id="MobiDB-lite"/>
    </source>
</evidence>
<reference evidence="3" key="2">
    <citation type="submission" date="2020-05" db="UniProtKB">
        <authorList>
            <consortium name="EnsemblMetazoa"/>
        </authorList>
    </citation>
    <scope>IDENTIFICATION</scope>
    <source>
        <strain evidence="3">IAEA</strain>
    </source>
</reference>
<dbReference type="Proteomes" id="UP000092460">
    <property type="component" value="Unassembled WGS sequence"/>
</dbReference>
<proteinExistence type="predicted"/>
<feature type="transmembrane region" description="Helical" evidence="2">
    <location>
        <begin position="86"/>
        <end position="104"/>
    </location>
</feature>